<evidence type="ECO:0000313" key="2">
    <source>
        <dbReference type="EMBL" id="CUE92121.1"/>
    </source>
</evidence>
<reference evidence="3" key="1">
    <citation type="submission" date="2015-09" db="EMBL/GenBank/DDBJ databases">
        <authorList>
            <consortium name="Pathogen Informatics"/>
        </authorList>
    </citation>
    <scope>NUCLEOTIDE SEQUENCE [LARGE SCALE GENOMIC DNA]</scope>
    <source>
        <strain evidence="3">Lake Konstanz</strain>
    </source>
</reference>
<evidence type="ECO:0000256" key="1">
    <source>
        <dbReference type="SAM" id="Phobius"/>
    </source>
</evidence>
<protein>
    <submittedName>
        <fullName evidence="2">Transmembrane protein, putative</fullName>
    </submittedName>
</protein>
<feature type="transmembrane region" description="Helical" evidence="1">
    <location>
        <begin position="57"/>
        <end position="76"/>
    </location>
</feature>
<accession>A0A0S4IJR3</accession>
<dbReference type="Proteomes" id="UP000051952">
    <property type="component" value="Unassembled WGS sequence"/>
</dbReference>
<dbReference type="AlphaFoldDB" id="A0A0S4IJR3"/>
<name>A0A0S4IJR3_BODSA</name>
<dbReference type="VEuPathDB" id="TriTrypDB:BSAL_57415"/>
<dbReference type="EMBL" id="CYKH01000212">
    <property type="protein sequence ID" value="CUE92121.1"/>
    <property type="molecule type" value="Genomic_DNA"/>
</dbReference>
<proteinExistence type="predicted"/>
<gene>
    <name evidence="2" type="ORF">BSAL_57415</name>
</gene>
<keyword evidence="1" id="KW-1133">Transmembrane helix</keyword>
<keyword evidence="1" id="KW-0472">Membrane</keyword>
<evidence type="ECO:0000313" key="3">
    <source>
        <dbReference type="Proteomes" id="UP000051952"/>
    </source>
</evidence>
<organism evidence="2 3">
    <name type="scientific">Bodo saltans</name>
    <name type="common">Flagellated protozoan</name>
    <dbReference type="NCBI Taxonomy" id="75058"/>
    <lineage>
        <taxon>Eukaryota</taxon>
        <taxon>Discoba</taxon>
        <taxon>Euglenozoa</taxon>
        <taxon>Kinetoplastea</taxon>
        <taxon>Metakinetoplastina</taxon>
        <taxon>Eubodonida</taxon>
        <taxon>Bodonidae</taxon>
        <taxon>Bodo</taxon>
    </lineage>
</organism>
<keyword evidence="3" id="KW-1185">Reference proteome</keyword>
<sequence>MTLDHSVDDTWIMFWGAYTTVLPDVLLPNQSPEEDEERFFCSCAASAFATKQYNLDMTTLLISVIAATGGCCLVFGT</sequence>
<keyword evidence="1 2" id="KW-0812">Transmembrane</keyword>